<evidence type="ECO:0000313" key="2">
    <source>
        <dbReference type="Proteomes" id="UP000822688"/>
    </source>
</evidence>
<sequence>MRDSDEVMETVLSHNFIGPKTSLNVVLLTRAFLVRAGHEEPPRIPQAAYTALETPNHRYHAIGKYQPRTQKVIVDWSSWRYPWFVNRPRRTA</sequence>
<proteinExistence type="predicted"/>
<gene>
    <name evidence="1" type="ORF">KC19_VG017300</name>
</gene>
<keyword evidence="2" id="KW-1185">Reference proteome</keyword>
<evidence type="ECO:0000313" key="1">
    <source>
        <dbReference type="EMBL" id="KAG0571507.1"/>
    </source>
</evidence>
<dbReference type="Proteomes" id="UP000822688">
    <property type="component" value="Chromosome V"/>
</dbReference>
<comment type="caution">
    <text evidence="1">The sequence shown here is derived from an EMBL/GenBank/DDBJ whole genome shotgun (WGS) entry which is preliminary data.</text>
</comment>
<accession>A0A8T0HL27</accession>
<reference evidence="1" key="1">
    <citation type="submission" date="2020-06" db="EMBL/GenBank/DDBJ databases">
        <title>WGS assembly of Ceratodon purpureus strain R40.</title>
        <authorList>
            <person name="Carey S.B."/>
            <person name="Jenkins J."/>
            <person name="Shu S."/>
            <person name="Lovell J.T."/>
            <person name="Sreedasyam A."/>
            <person name="Maumus F."/>
            <person name="Tiley G.P."/>
            <person name="Fernandez-Pozo N."/>
            <person name="Barry K."/>
            <person name="Chen C."/>
            <person name="Wang M."/>
            <person name="Lipzen A."/>
            <person name="Daum C."/>
            <person name="Saski C.A."/>
            <person name="Payton A.C."/>
            <person name="Mcbreen J.C."/>
            <person name="Conrad R.E."/>
            <person name="Kollar L.M."/>
            <person name="Olsson S."/>
            <person name="Huttunen S."/>
            <person name="Landis J.B."/>
            <person name="Wickett N.J."/>
            <person name="Johnson M.G."/>
            <person name="Rensing S.A."/>
            <person name="Grimwood J."/>
            <person name="Schmutz J."/>
            <person name="Mcdaniel S.F."/>
        </authorList>
    </citation>
    <scope>NUCLEOTIDE SEQUENCE</scope>
    <source>
        <strain evidence="1">R40</strain>
    </source>
</reference>
<organism evidence="1 2">
    <name type="scientific">Ceratodon purpureus</name>
    <name type="common">Fire moss</name>
    <name type="synonym">Dicranum purpureum</name>
    <dbReference type="NCBI Taxonomy" id="3225"/>
    <lineage>
        <taxon>Eukaryota</taxon>
        <taxon>Viridiplantae</taxon>
        <taxon>Streptophyta</taxon>
        <taxon>Embryophyta</taxon>
        <taxon>Bryophyta</taxon>
        <taxon>Bryophytina</taxon>
        <taxon>Bryopsida</taxon>
        <taxon>Dicranidae</taxon>
        <taxon>Pseudoditrichales</taxon>
        <taxon>Ditrichaceae</taxon>
        <taxon>Ceratodon</taxon>
    </lineage>
</organism>
<protein>
    <submittedName>
        <fullName evidence="1">Uncharacterized protein</fullName>
    </submittedName>
</protein>
<name>A0A8T0HL27_CERPU</name>
<dbReference type="AlphaFoldDB" id="A0A8T0HL27"/>
<dbReference type="EMBL" id="CM026426">
    <property type="protein sequence ID" value="KAG0571507.1"/>
    <property type="molecule type" value="Genomic_DNA"/>
</dbReference>